<evidence type="ECO:0000313" key="1">
    <source>
        <dbReference type="EMBL" id="QEL18922.1"/>
    </source>
</evidence>
<dbReference type="OrthoDB" id="285731at2"/>
<gene>
    <name evidence="1" type="ORF">PX52LOC_05972</name>
</gene>
<reference evidence="2" key="1">
    <citation type="submission" date="2019-08" db="EMBL/GenBank/DDBJ databases">
        <title>Limnoglobus roseus gen. nov., sp. nov., a novel freshwater planctomycete with a giant genome from the family Gemmataceae.</title>
        <authorList>
            <person name="Kulichevskaya I.S."/>
            <person name="Naumoff D.G."/>
            <person name="Miroshnikov K."/>
            <person name="Ivanova A."/>
            <person name="Philippov D.A."/>
            <person name="Hakobyan A."/>
            <person name="Rijpstra I.C."/>
            <person name="Sinninghe Damste J.S."/>
            <person name="Liesack W."/>
            <person name="Dedysh S.N."/>
        </authorList>
    </citation>
    <scope>NUCLEOTIDE SEQUENCE [LARGE SCALE GENOMIC DNA]</scope>
    <source>
        <strain evidence="2">PX52</strain>
    </source>
</reference>
<name>A0A5C1AMG6_9BACT</name>
<evidence type="ECO:0000313" key="2">
    <source>
        <dbReference type="Proteomes" id="UP000324974"/>
    </source>
</evidence>
<sequence>MYRVFALIPPKSDLTIKTLLSQVETEFATSSVTLNGNQITISRGEWDFELLEQSGPEVLAESSDIAEKMAGQAEDSDVAACDRRIDAWSETPDPMLEYFEDYQRVVGLLKSFPDLIVIDPTEPSFL</sequence>
<dbReference type="AlphaFoldDB" id="A0A5C1AMG6"/>
<keyword evidence="2" id="KW-1185">Reference proteome</keyword>
<dbReference type="Proteomes" id="UP000324974">
    <property type="component" value="Chromosome"/>
</dbReference>
<dbReference type="RefSeq" id="WP_149113368.1">
    <property type="nucleotide sequence ID" value="NZ_CP042425.1"/>
</dbReference>
<protein>
    <submittedName>
        <fullName evidence="1">Uncharacterized protein</fullName>
    </submittedName>
</protein>
<proteinExistence type="predicted"/>
<dbReference type="KEGG" id="lrs:PX52LOC_05972"/>
<dbReference type="EMBL" id="CP042425">
    <property type="protein sequence ID" value="QEL18922.1"/>
    <property type="molecule type" value="Genomic_DNA"/>
</dbReference>
<accession>A0A5C1AMG6</accession>
<organism evidence="1 2">
    <name type="scientific">Limnoglobus roseus</name>
    <dbReference type="NCBI Taxonomy" id="2598579"/>
    <lineage>
        <taxon>Bacteria</taxon>
        <taxon>Pseudomonadati</taxon>
        <taxon>Planctomycetota</taxon>
        <taxon>Planctomycetia</taxon>
        <taxon>Gemmatales</taxon>
        <taxon>Gemmataceae</taxon>
        <taxon>Limnoglobus</taxon>
    </lineage>
</organism>